<dbReference type="PROSITE" id="PS50850">
    <property type="entry name" value="MFS"/>
    <property type="match status" value="1"/>
</dbReference>
<dbReference type="PANTHER" id="PTHR23537:SF1">
    <property type="entry name" value="SUGAR TRANSPORTER"/>
    <property type="match status" value="1"/>
</dbReference>
<comment type="caution">
    <text evidence="6">The sequence shown here is derived from an EMBL/GenBank/DDBJ whole genome shotgun (WGS) entry which is preliminary data.</text>
</comment>
<dbReference type="Gene3D" id="1.20.1250.20">
    <property type="entry name" value="MFS general substrate transporter like domains"/>
    <property type="match status" value="2"/>
</dbReference>
<feature type="transmembrane region" description="Helical" evidence="4">
    <location>
        <begin position="381"/>
        <end position="400"/>
    </location>
</feature>
<organism evidence="6 7">
    <name type="scientific">Rhodoferax potami</name>
    <dbReference type="NCBI Taxonomy" id="3068338"/>
    <lineage>
        <taxon>Bacteria</taxon>
        <taxon>Pseudomonadati</taxon>
        <taxon>Pseudomonadota</taxon>
        <taxon>Betaproteobacteria</taxon>
        <taxon>Burkholderiales</taxon>
        <taxon>Comamonadaceae</taxon>
        <taxon>Rhodoferax</taxon>
    </lineage>
</organism>
<evidence type="ECO:0000256" key="4">
    <source>
        <dbReference type="SAM" id="Phobius"/>
    </source>
</evidence>
<reference evidence="6 7" key="1">
    <citation type="submission" date="2023-08" db="EMBL/GenBank/DDBJ databases">
        <title>Rhodoferax potami sp. nov. and Rhodoferax mekongensis sp. nov., isolated from the Mekong River in Thailand.</title>
        <authorList>
            <person name="Kitikhun S."/>
            <person name="Charoenyingcharoen P."/>
            <person name="Siriarchawattana P."/>
            <person name="Likhitrattanapisal S."/>
            <person name="Nilsakha T."/>
            <person name="Chanpet A."/>
            <person name="Rattanawaree P."/>
            <person name="Ingsriswang S."/>
        </authorList>
    </citation>
    <scope>NUCLEOTIDE SEQUENCE [LARGE SCALE GENOMIC DNA]</scope>
    <source>
        <strain evidence="6 7">TBRC 17660</strain>
    </source>
</reference>
<name>A0ABU3KN37_9BURK</name>
<evidence type="ECO:0000256" key="2">
    <source>
        <dbReference type="ARBA" id="ARBA00022989"/>
    </source>
</evidence>
<dbReference type="EMBL" id="JAVBIK010000001">
    <property type="protein sequence ID" value="MDT7518898.1"/>
    <property type="molecule type" value="Genomic_DNA"/>
</dbReference>
<feature type="transmembrane region" description="Helical" evidence="4">
    <location>
        <begin position="260"/>
        <end position="283"/>
    </location>
</feature>
<dbReference type="Proteomes" id="UP001321700">
    <property type="component" value="Unassembled WGS sequence"/>
</dbReference>
<accession>A0ABU3KN37</accession>
<feature type="transmembrane region" description="Helical" evidence="4">
    <location>
        <begin position="295"/>
        <end position="316"/>
    </location>
</feature>
<evidence type="ECO:0000256" key="3">
    <source>
        <dbReference type="ARBA" id="ARBA00023136"/>
    </source>
</evidence>
<feature type="transmembrane region" description="Helical" evidence="4">
    <location>
        <begin position="233"/>
        <end position="254"/>
    </location>
</feature>
<keyword evidence="1 4" id="KW-0812">Transmembrane</keyword>
<dbReference type="Pfam" id="PF06779">
    <property type="entry name" value="MFS_4"/>
    <property type="match status" value="1"/>
</dbReference>
<evidence type="ECO:0000313" key="7">
    <source>
        <dbReference type="Proteomes" id="UP001321700"/>
    </source>
</evidence>
<sequence length="409" mass="42654">MAGADQPLAAPAAISFQGWCLALALSLGAAVSLGITRFAYGLLLPAMRTDLGWSYTLAGAMNTANALGYLIGALWAPRLLRTRGPGEVLWRGAVLASVFMGLSGFFTDTTALLAQRLLAGVASALVFVAGGLLAARLGARFPRHSGLLLGMYYGGTGVGIVLSALMVPWLLEAFAAQPHGWQWSWWALALACAVGTAVLVWPARVMSRWALPGAPVGAGGPQQFHWRDFRFGLAGYTFFGVGYIGYMTFVVALLRSQGTSAAAVTVFYALLGAAVIASSRIWASLLDKHQDGRPLATLNTLLGVAIVLPALTQWWLALLASGLLFGAVFLSVVASTTALVRHNLPPTAWAAGISAFTTVFAAGEIVGPTVVGWIADGPGGLARGLVFSAAALWVGAALAIRQKALQRSY</sequence>
<keyword evidence="2 4" id="KW-1133">Transmembrane helix</keyword>
<dbReference type="PANTHER" id="PTHR23537">
    <property type="match status" value="1"/>
</dbReference>
<feature type="transmembrane region" description="Helical" evidence="4">
    <location>
        <begin position="55"/>
        <end position="76"/>
    </location>
</feature>
<protein>
    <submittedName>
        <fullName evidence="6">YbfB/YjiJ family MFS transporter</fullName>
    </submittedName>
</protein>
<keyword evidence="7" id="KW-1185">Reference proteome</keyword>
<dbReference type="SUPFAM" id="SSF103473">
    <property type="entry name" value="MFS general substrate transporter"/>
    <property type="match status" value="1"/>
</dbReference>
<proteinExistence type="predicted"/>
<feature type="transmembrane region" description="Helical" evidence="4">
    <location>
        <begin position="88"/>
        <end position="107"/>
    </location>
</feature>
<feature type="domain" description="Major facilitator superfamily (MFS) profile" evidence="5">
    <location>
        <begin position="22"/>
        <end position="409"/>
    </location>
</feature>
<dbReference type="InterPro" id="IPR036259">
    <property type="entry name" value="MFS_trans_sf"/>
</dbReference>
<evidence type="ECO:0000256" key="1">
    <source>
        <dbReference type="ARBA" id="ARBA00022692"/>
    </source>
</evidence>
<feature type="transmembrane region" description="Helical" evidence="4">
    <location>
        <begin position="147"/>
        <end position="171"/>
    </location>
</feature>
<gene>
    <name evidence="6" type="ORF">RAE19_09280</name>
</gene>
<feature type="transmembrane region" description="Helical" evidence="4">
    <location>
        <begin position="183"/>
        <end position="201"/>
    </location>
</feature>
<dbReference type="RefSeq" id="WP_313874613.1">
    <property type="nucleotide sequence ID" value="NZ_JAVBIK010000001.1"/>
</dbReference>
<feature type="transmembrane region" description="Helical" evidence="4">
    <location>
        <begin position="347"/>
        <end position="375"/>
    </location>
</feature>
<dbReference type="InterPro" id="IPR020846">
    <property type="entry name" value="MFS_dom"/>
</dbReference>
<feature type="transmembrane region" description="Helical" evidence="4">
    <location>
        <begin position="12"/>
        <end position="35"/>
    </location>
</feature>
<evidence type="ECO:0000259" key="5">
    <source>
        <dbReference type="PROSITE" id="PS50850"/>
    </source>
</evidence>
<feature type="transmembrane region" description="Helical" evidence="4">
    <location>
        <begin position="113"/>
        <end position="135"/>
    </location>
</feature>
<dbReference type="InterPro" id="IPR010645">
    <property type="entry name" value="MFS_4"/>
</dbReference>
<evidence type="ECO:0000313" key="6">
    <source>
        <dbReference type="EMBL" id="MDT7518898.1"/>
    </source>
</evidence>
<keyword evidence="3 4" id="KW-0472">Membrane</keyword>
<feature type="transmembrane region" description="Helical" evidence="4">
    <location>
        <begin position="322"/>
        <end position="340"/>
    </location>
</feature>